<accession>A0A401XM13</accession>
<dbReference type="RefSeq" id="WP_124398116.1">
    <property type="nucleotide sequence ID" value="NZ_BHZE01000015.1"/>
</dbReference>
<sequence>MTRKILVALLGILFFGCNKDIKETLNFQYERRNIYVGPVFFYRGTIVSPDTVFMTDYNTYVRIQSIHVLFSNFYVTTGTDTFYTDTLLRNKHFFTATYSGITPAGYMRAGIYTNGGYGYFLGLDSAVNYGSRPENYPENHPLANPSIWEKDAGYDFFQMTGTVTDSSVTDSTLRTKPFRIRVRNLQNFKPVNLFQLKNFNIDNQNRIVFECYIGIDSVINLYNLYQNPSVGGTSFTLSSQDSMRNIFNKLYIDPQ</sequence>
<protein>
    <submittedName>
        <fullName evidence="1">Uncharacterized protein</fullName>
    </submittedName>
</protein>
<organism evidence="1 2">
    <name type="scientific">Thermaurantimonas aggregans</name>
    <dbReference type="NCBI Taxonomy" id="2173829"/>
    <lineage>
        <taxon>Bacteria</taxon>
        <taxon>Pseudomonadati</taxon>
        <taxon>Bacteroidota</taxon>
        <taxon>Flavobacteriia</taxon>
        <taxon>Flavobacteriales</taxon>
        <taxon>Schleiferiaceae</taxon>
        <taxon>Thermaurantimonas</taxon>
    </lineage>
</organism>
<name>A0A401XM13_9FLAO</name>
<keyword evidence="2" id="KW-1185">Reference proteome</keyword>
<dbReference type="Proteomes" id="UP000286715">
    <property type="component" value="Unassembled WGS sequence"/>
</dbReference>
<dbReference type="AlphaFoldDB" id="A0A401XM13"/>
<reference evidence="1 2" key="1">
    <citation type="submission" date="2018-11" db="EMBL/GenBank/DDBJ databases">
        <title>Schleiferia aggregans sp. nov., a moderately thermophilic heterotrophic bacterium isolated from microbial mats at a terrestrial hot spring.</title>
        <authorList>
            <person name="Iino T."/>
            <person name="Ohkuma M."/>
            <person name="Haruta S."/>
        </authorList>
    </citation>
    <scope>NUCLEOTIDE SEQUENCE [LARGE SCALE GENOMIC DNA]</scope>
    <source>
        <strain evidence="1 2">LA</strain>
    </source>
</reference>
<dbReference type="OrthoDB" id="9939789at2"/>
<evidence type="ECO:0000313" key="1">
    <source>
        <dbReference type="EMBL" id="GCD78053.1"/>
    </source>
</evidence>
<dbReference type="PROSITE" id="PS51257">
    <property type="entry name" value="PROKAR_LIPOPROTEIN"/>
    <property type="match status" value="1"/>
</dbReference>
<dbReference type="EMBL" id="BHZE01000015">
    <property type="protein sequence ID" value="GCD78053.1"/>
    <property type="molecule type" value="Genomic_DNA"/>
</dbReference>
<gene>
    <name evidence="1" type="ORF">JCM31826_15350</name>
</gene>
<evidence type="ECO:0000313" key="2">
    <source>
        <dbReference type="Proteomes" id="UP000286715"/>
    </source>
</evidence>
<proteinExistence type="predicted"/>
<comment type="caution">
    <text evidence="1">The sequence shown here is derived from an EMBL/GenBank/DDBJ whole genome shotgun (WGS) entry which is preliminary data.</text>
</comment>